<keyword evidence="1" id="KW-0732">Signal</keyword>
<feature type="chain" id="PRO_5046987539" evidence="1">
    <location>
        <begin position="33"/>
        <end position="336"/>
    </location>
</feature>
<organism evidence="3 4">
    <name type="scientific">Polymorphospora lycopeni</name>
    <dbReference type="NCBI Taxonomy" id="3140240"/>
    <lineage>
        <taxon>Bacteria</taxon>
        <taxon>Bacillati</taxon>
        <taxon>Actinomycetota</taxon>
        <taxon>Actinomycetes</taxon>
        <taxon>Micromonosporales</taxon>
        <taxon>Micromonosporaceae</taxon>
        <taxon>Polymorphospora</taxon>
    </lineage>
</organism>
<dbReference type="EMBL" id="JBCGDC010000023">
    <property type="protein sequence ID" value="MFB6393536.1"/>
    <property type="molecule type" value="Genomic_DNA"/>
</dbReference>
<feature type="signal peptide" evidence="1">
    <location>
        <begin position="1"/>
        <end position="32"/>
    </location>
</feature>
<dbReference type="PANTHER" id="PTHR31528">
    <property type="entry name" value="4-AMINO-5-HYDROXYMETHYL-2-METHYLPYRIMIDINE PHOSPHATE SYNTHASE THI11-RELATED"/>
    <property type="match status" value="1"/>
</dbReference>
<dbReference type="InterPro" id="IPR015168">
    <property type="entry name" value="SsuA/THI5"/>
</dbReference>
<accession>A0ABV5CNZ6</accession>
<evidence type="ECO:0000313" key="3">
    <source>
        <dbReference type="EMBL" id="MFB6393536.1"/>
    </source>
</evidence>
<dbReference type="Pfam" id="PF09084">
    <property type="entry name" value="NMT1"/>
    <property type="match status" value="1"/>
</dbReference>
<dbReference type="PANTHER" id="PTHR31528:SF15">
    <property type="entry name" value="RIBOFLAVIN-BINDING PROTEIN RIBY"/>
    <property type="match status" value="1"/>
</dbReference>
<dbReference type="SUPFAM" id="SSF53850">
    <property type="entry name" value="Periplasmic binding protein-like II"/>
    <property type="match status" value="1"/>
</dbReference>
<proteinExistence type="predicted"/>
<sequence length="336" mass="34975">MSIRIARRIGAAAVVSLLALTVGCTTGTPAKAPDGVDRVTYLTAVASFGREAYAWVALEKGFFRDRNIEVEIKPGQGSADNLKLLAAGQAQFSANDLSGVMVMLGEGNHKGGVRAVAAIQQRTLNSITVLQESGITVPADLVGKRIGGVPGGAPMLLWPAYAKLAGIDPASVQWLNVPAQQTPATLASGKVDGIGQFTVARGTVEKAAQGRPVHLLPYSDVIADLYGNALIAPTRLIDEDPDLVRRFSEALLEGLVYAIDHPEEAGQILHKHVPSADPQAAAQEVALMQPYVLSNARAGVLDPERIARAIAVLQGAGVIPAGLTPPDVVATGFVPA</sequence>
<name>A0ABV5CNZ6_9ACTN</name>
<dbReference type="RefSeq" id="WP_375733964.1">
    <property type="nucleotide sequence ID" value="NZ_JBCGDC010000023.1"/>
</dbReference>
<comment type="caution">
    <text evidence="3">The sequence shown here is derived from an EMBL/GenBank/DDBJ whole genome shotgun (WGS) entry which is preliminary data.</text>
</comment>
<evidence type="ECO:0000259" key="2">
    <source>
        <dbReference type="Pfam" id="PF09084"/>
    </source>
</evidence>
<dbReference type="InterPro" id="IPR027939">
    <property type="entry name" value="NMT1/THI5"/>
</dbReference>
<protein>
    <submittedName>
        <fullName evidence="3">ABC transporter substrate-binding protein</fullName>
    </submittedName>
</protein>
<reference evidence="3 4" key="1">
    <citation type="submission" date="2024-04" db="EMBL/GenBank/DDBJ databases">
        <title>Polymorphospora sp. isolated from Baiyangdian Lake in Xiong'an New Area.</title>
        <authorList>
            <person name="Zhang X."/>
            <person name="Liu J."/>
        </authorList>
    </citation>
    <scope>NUCLEOTIDE SEQUENCE [LARGE SCALE GENOMIC DNA]</scope>
    <source>
        <strain evidence="3 4">2-325</strain>
    </source>
</reference>
<evidence type="ECO:0000313" key="4">
    <source>
        <dbReference type="Proteomes" id="UP001582793"/>
    </source>
</evidence>
<evidence type="ECO:0000256" key="1">
    <source>
        <dbReference type="SAM" id="SignalP"/>
    </source>
</evidence>
<dbReference type="Proteomes" id="UP001582793">
    <property type="component" value="Unassembled WGS sequence"/>
</dbReference>
<keyword evidence="4" id="KW-1185">Reference proteome</keyword>
<gene>
    <name evidence="3" type="ORF">AAFH96_10515</name>
</gene>
<feature type="domain" description="SsuA/THI5-like" evidence="2">
    <location>
        <begin position="55"/>
        <end position="265"/>
    </location>
</feature>
<dbReference type="PROSITE" id="PS51257">
    <property type="entry name" value="PROKAR_LIPOPROTEIN"/>
    <property type="match status" value="1"/>
</dbReference>
<dbReference type="Gene3D" id="3.40.190.10">
    <property type="entry name" value="Periplasmic binding protein-like II"/>
    <property type="match status" value="2"/>
</dbReference>